<dbReference type="Gene3D" id="3.30.1120.10">
    <property type="match status" value="1"/>
</dbReference>
<feature type="chain" id="PRO_5041079088" evidence="8">
    <location>
        <begin position="25"/>
        <end position="551"/>
    </location>
</feature>
<feature type="modified residue" description="3-oxoalanine (Ser)" evidence="7">
    <location>
        <position position="136"/>
    </location>
</feature>
<gene>
    <name evidence="10" type="primary">aslA</name>
    <name evidence="10" type="ORF">NCTC9117_06212</name>
</gene>
<dbReference type="EMBL" id="UGDC01000003">
    <property type="protein sequence ID" value="STJ83540.1"/>
    <property type="molecule type" value="Genomic_DNA"/>
</dbReference>
<dbReference type="Pfam" id="PF00884">
    <property type="entry name" value="Sulfatase"/>
    <property type="match status" value="1"/>
</dbReference>
<dbReference type="Proteomes" id="UP000254785">
    <property type="component" value="Unassembled WGS sequence"/>
</dbReference>
<evidence type="ECO:0000256" key="8">
    <source>
        <dbReference type="SAM" id="SignalP"/>
    </source>
</evidence>
<organism evidence="10 11">
    <name type="scientific">Escherichia coli</name>
    <dbReference type="NCBI Taxonomy" id="562"/>
    <lineage>
        <taxon>Bacteria</taxon>
        <taxon>Pseudomonadati</taxon>
        <taxon>Pseudomonadota</taxon>
        <taxon>Gammaproteobacteria</taxon>
        <taxon>Enterobacterales</taxon>
        <taxon>Enterobacteriaceae</taxon>
        <taxon>Escherichia</taxon>
    </lineage>
</organism>
<keyword evidence="3" id="KW-0479">Metal-binding</keyword>
<dbReference type="InterPro" id="IPR024607">
    <property type="entry name" value="Sulfatase_CS"/>
</dbReference>
<sequence length="551" mass="60698">MEISFSPKRLVVAVAAALPLMASAADTPSTATARKGFAGYDHPNQYLVKPATTIADNMMPVMQHPAQDKETQQKLAELEKKTGKKPNVVIFLLDDVGWMDVGFNGGGVAVGNPTPDIDAVASQGLILTSAYSQPSSSPTRATILTGQYSIHHGILMPPMYGQPGGLQGLTTLPQLLHDQGYVTQAIGKWHMGENKESQPQNVGFDDFRGFNSVSDMYTEWRDVHVNPEVALSPDRSEYIKQLPFSKDDVHAVRGGEQQAIADITPKYMEDLDQRWMDYGVKFLDKMAKSDKPFFLYYGTRGCHFDNYPNAKYAGSSPARTSYGDCMVEMNDVFANLYKTLEKNGQLDNTLIVFTSDNGPEAEVPPHGRTPFRGAKGSTWEGGVRVPTFVYWKGMIQPRKSDGIVDLADLFPTALDLAGHPGAKVANLVPKTTFIDGVDQTSFFLGTNGQSNRKAEHYFLNGKLAAVRMDEFKYHVLIQQPYAYTQSGYQGGFTGTVMQTAGSSVFNLYTDPQESDSIGVRHIPMGVPLQTEMHAYMEILKKYPPRAQIKSD</sequence>
<evidence type="ECO:0000256" key="3">
    <source>
        <dbReference type="ARBA" id="ARBA00022723"/>
    </source>
</evidence>
<comment type="PTM">
    <text evidence="7">The conversion to 3-oxoalanine (also known as C-formylglycine, FGly), of a serine or cysteine residue in prokaryotes and of a cysteine residue in eukaryotes, is critical for catalytic activity.</text>
</comment>
<dbReference type="InterPro" id="IPR017850">
    <property type="entry name" value="Alkaline_phosphatase_core_sf"/>
</dbReference>
<keyword evidence="4 8" id="KW-0732">Signal</keyword>
<dbReference type="GO" id="GO:0046872">
    <property type="term" value="F:metal ion binding"/>
    <property type="evidence" value="ECO:0007669"/>
    <property type="project" value="UniProtKB-KW"/>
</dbReference>
<evidence type="ECO:0000313" key="10">
    <source>
        <dbReference type="EMBL" id="STJ83540.1"/>
    </source>
</evidence>
<dbReference type="PROSITE" id="PS00523">
    <property type="entry name" value="SULFATASE_1"/>
    <property type="match status" value="1"/>
</dbReference>
<dbReference type="SUPFAM" id="SSF53649">
    <property type="entry name" value="Alkaline phosphatase-like"/>
    <property type="match status" value="1"/>
</dbReference>
<dbReference type="Gene3D" id="3.40.720.10">
    <property type="entry name" value="Alkaline Phosphatase, subunit A"/>
    <property type="match status" value="1"/>
</dbReference>
<evidence type="ECO:0000259" key="9">
    <source>
        <dbReference type="Pfam" id="PF00884"/>
    </source>
</evidence>
<feature type="domain" description="Sulfatase N-terminal" evidence="9">
    <location>
        <begin position="86"/>
        <end position="418"/>
    </location>
</feature>
<dbReference type="AlphaFoldDB" id="A0A024L646"/>
<dbReference type="EC" id="3.1.6.1" evidence="10"/>
<evidence type="ECO:0000256" key="2">
    <source>
        <dbReference type="ARBA" id="ARBA00008779"/>
    </source>
</evidence>
<feature type="signal peptide" evidence="8">
    <location>
        <begin position="1"/>
        <end position="24"/>
    </location>
</feature>
<accession>A0A024L646</accession>
<protein>
    <submittedName>
        <fullName evidence="10">Arylsulfatase</fullName>
        <ecNumber evidence="10">3.1.6.1</ecNumber>
    </submittedName>
</protein>
<dbReference type="InterPro" id="IPR000917">
    <property type="entry name" value="Sulfatase_N"/>
</dbReference>
<keyword evidence="6" id="KW-0106">Calcium</keyword>
<evidence type="ECO:0000256" key="4">
    <source>
        <dbReference type="ARBA" id="ARBA00022729"/>
    </source>
</evidence>
<dbReference type="GO" id="GO:0004065">
    <property type="term" value="F:arylsulfatase activity"/>
    <property type="evidence" value="ECO:0007669"/>
    <property type="project" value="UniProtKB-EC"/>
</dbReference>
<evidence type="ECO:0000256" key="1">
    <source>
        <dbReference type="ARBA" id="ARBA00001913"/>
    </source>
</evidence>
<dbReference type="InterPro" id="IPR050738">
    <property type="entry name" value="Sulfatase"/>
</dbReference>
<name>A0A024L646_ECOLX</name>
<reference evidence="10 11" key="1">
    <citation type="submission" date="2018-06" db="EMBL/GenBank/DDBJ databases">
        <authorList>
            <consortium name="Pathogen Informatics"/>
            <person name="Doyle S."/>
        </authorList>
    </citation>
    <scope>NUCLEOTIDE SEQUENCE [LARGE SCALE GENOMIC DNA]</scope>
    <source>
        <strain evidence="10 11">NCTC9117</strain>
    </source>
</reference>
<evidence type="ECO:0000256" key="5">
    <source>
        <dbReference type="ARBA" id="ARBA00022801"/>
    </source>
</evidence>
<evidence type="ECO:0000313" key="11">
    <source>
        <dbReference type="Proteomes" id="UP000254785"/>
    </source>
</evidence>
<evidence type="ECO:0000256" key="7">
    <source>
        <dbReference type="PIRSR" id="PIRSR600917-52"/>
    </source>
</evidence>
<dbReference type="PANTHER" id="PTHR42693:SF42">
    <property type="entry name" value="ARYLSULFATASE G"/>
    <property type="match status" value="1"/>
</dbReference>
<dbReference type="PANTHER" id="PTHR42693">
    <property type="entry name" value="ARYLSULFATASE FAMILY MEMBER"/>
    <property type="match status" value="1"/>
</dbReference>
<dbReference type="PROSITE" id="PS00149">
    <property type="entry name" value="SULFATASE_2"/>
    <property type="match status" value="1"/>
</dbReference>
<proteinExistence type="inferred from homology"/>
<dbReference type="CDD" id="cd16142">
    <property type="entry name" value="ARS_like"/>
    <property type="match status" value="1"/>
</dbReference>
<keyword evidence="5 10" id="KW-0378">Hydrolase</keyword>
<comment type="similarity">
    <text evidence="2">Belongs to the sulfatase family.</text>
</comment>
<evidence type="ECO:0000256" key="6">
    <source>
        <dbReference type="ARBA" id="ARBA00022837"/>
    </source>
</evidence>
<dbReference type="RefSeq" id="WP_001556333.1">
    <property type="nucleotide sequence ID" value="NZ_AP027487.1"/>
</dbReference>
<comment type="cofactor">
    <cofactor evidence="1">
        <name>Ca(2+)</name>
        <dbReference type="ChEBI" id="CHEBI:29108"/>
    </cofactor>
</comment>